<dbReference type="Gene3D" id="3.40.50.1820">
    <property type="entry name" value="alpha/beta hydrolase"/>
    <property type="match status" value="1"/>
</dbReference>
<dbReference type="InterPro" id="IPR013094">
    <property type="entry name" value="AB_hydrolase_3"/>
</dbReference>
<feature type="domain" description="Alpha/beta hydrolase fold-3" evidence="1">
    <location>
        <begin position="126"/>
        <end position="191"/>
    </location>
</feature>
<evidence type="ECO:0000313" key="3">
    <source>
        <dbReference type="Proteomes" id="UP001610432"/>
    </source>
</evidence>
<dbReference type="RefSeq" id="XP_070888166.1">
    <property type="nucleotide sequence ID" value="XM_071032525.1"/>
</dbReference>
<dbReference type="SUPFAM" id="SSF53474">
    <property type="entry name" value="alpha/beta-Hydrolases"/>
    <property type="match status" value="1"/>
</dbReference>
<dbReference type="Proteomes" id="UP001610432">
    <property type="component" value="Unassembled WGS sequence"/>
</dbReference>
<dbReference type="GeneID" id="98147597"/>
<comment type="caution">
    <text evidence="2">The sequence shown here is derived from an EMBL/GenBank/DDBJ whole genome shotgun (WGS) entry which is preliminary data.</text>
</comment>
<sequence>MPGFTTIRSKADRFLLTTLAKCLRALVITIVRLAGSTKPTPDSIEYIPANTDAGIGKHEGADHIIKAHIYNPRKLSTSIEINTARVSRSGPGSGKPKYGGMGSVPGRVMRFFQACYLSNTESMDNAEAPSDPRVSPVYADLDRFPLRCLFVTAECDCLSGDVEDLARRLKEERGCEREVSVLRVVGRGHAFDKSIKAGSERLRVRKEVYEVVGKILKGECVPQSTLREKLEVSCVKEVSDSCWSFYSTC</sequence>
<organism evidence="2 3">
    <name type="scientific">Aspergillus lucknowensis</name>
    <dbReference type="NCBI Taxonomy" id="176173"/>
    <lineage>
        <taxon>Eukaryota</taxon>
        <taxon>Fungi</taxon>
        <taxon>Dikarya</taxon>
        <taxon>Ascomycota</taxon>
        <taxon>Pezizomycotina</taxon>
        <taxon>Eurotiomycetes</taxon>
        <taxon>Eurotiomycetidae</taxon>
        <taxon>Eurotiales</taxon>
        <taxon>Aspergillaceae</taxon>
        <taxon>Aspergillus</taxon>
        <taxon>Aspergillus subgen. Nidulantes</taxon>
    </lineage>
</organism>
<name>A0ABR4M0U3_9EURO</name>
<accession>A0ABR4M0U3</accession>
<evidence type="ECO:0000313" key="2">
    <source>
        <dbReference type="EMBL" id="KAL2869187.1"/>
    </source>
</evidence>
<reference evidence="2 3" key="1">
    <citation type="submission" date="2024-07" db="EMBL/GenBank/DDBJ databases">
        <title>Section-level genome sequencing and comparative genomics of Aspergillus sections Usti and Cavernicolus.</title>
        <authorList>
            <consortium name="Lawrence Berkeley National Laboratory"/>
            <person name="Nybo J.L."/>
            <person name="Vesth T.C."/>
            <person name="Theobald S."/>
            <person name="Frisvad J.C."/>
            <person name="Larsen T.O."/>
            <person name="Kjaerboelling I."/>
            <person name="Rothschild-Mancinelli K."/>
            <person name="Lyhne E.K."/>
            <person name="Kogle M.E."/>
            <person name="Barry K."/>
            <person name="Clum A."/>
            <person name="Na H."/>
            <person name="Ledsgaard L."/>
            <person name="Lin J."/>
            <person name="Lipzen A."/>
            <person name="Kuo A."/>
            <person name="Riley R."/>
            <person name="Mondo S."/>
            <person name="Labutti K."/>
            <person name="Haridas S."/>
            <person name="Pangalinan J."/>
            <person name="Salamov A.A."/>
            <person name="Simmons B.A."/>
            <person name="Magnuson J.K."/>
            <person name="Chen J."/>
            <person name="Drula E."/>
            <person name="Henrissat B."/>
            <person name="Wiebenga A."/>
            <person name="Lubbers R.J."/>
            <person name="Gomes A.C."/>
            <person name="Macurrencykelacurrency M.R."/>
            <person name="Stajich J."/>
            <person name="Grigoriev I.V."/>
            <person name="Mortensen U.H."/>
            <person name="De Vries R.P."/>
            <person name="Baker S.E."/>
            <person name="Andersen M.R."/>
        </authorList>
    </citation>
    <scope>NUCLEOTIDE SEQUENCE [LARGE SCALE GENOMIC DNA]</scope>
    <source>
        <strain evidence="2 3">CBS 449.75</strain>
    </source>
</reference>
<dbReference type="InterPro" id="IPR029058">
    <property type="entry name" value="AB_hydrolase_fold"/>
</dbReference>
<dbReference type="Pfam" id="PF07859">
    <property type="entry name" value="Abhydrolase_3"/>
    <property type="match status" value="1"/>
</dbReference>
<proteinExistence type="predicted"/>
<dbReference type="EMBL" id="JBFXLQ010000010">
    <property type="protein sequence ID" value="KAL2869187.1"/>
    <property type="molecule type" value="Genomic_DNA"/>
</dbReference>
<gene>
    <name evidence="2" type="ORF">BJX67DRAFT_379226</name>
</gene>
<protein>
    <recommendedName>
        <fullName evidence="1">Alpha/beta hydrolase fold-3 domain-containing protein</fullName>
    </recommendedName>
</protein>
<evidence type="ECO:0000259" key="1">
    <source>
        <dbReference type="Pfam" id="PF07859"/>
    </source>
</evidence>
<keyword evidence="3" id="KW-1185">Reference proteome</keyword>